<dbReference type="AlphaFoldDB" id="A0A1I5UCZ9"/>
<name>A0A1I5UCZ9_9BACT</name>
<organism evidence="1 2">
    <name type="scientific">Parafilimonas terrae</name>
    <dbReference type="NCBI Taxonomy" id="1465490"/>
    <lineage>
        <taxon>Bacteria</taxon>
        <taxon>Pseudomonadati</taxon>
        <taxon>Bacteroidota</taxon>
        <taxon>Chitinophagia</taxon>
        <taxon>Chitinophagales</taxon>
        <taxon>Chitinophagaceae</taxon>
        <taxon>Parafilimonas</taxon>
    </lineage>
</organism>
<sequence length="43" mass="5091">MNAIINFRMVFINFKENFKTSTARMTRIVSSKKDKLPIEMILL</sequence>
<evidence type="ECO:0000313" key="2">
    <source>
        <dbReference type="Proteomes" id="UP000199031"/>
    </source>
</evidence>
<accession>A0A1I5UCZ9</accession>
<protein>
    <submittedName>
        <fullName evidence="1">Uncharacterized protein</fullName>
    </submittedName>
</protein>
<evidence type="ECO:0000313" key="1">
    <source>
        <dbReference type="EMBL" id="SFP93088.1"/>
    </source>
</evidence>
<dbReference type="STRING" id="1465490.SAMN05444277_103210"/>
<gene>
    <name evidence="1" type="ORF">SAMN05444277_103210</name>
</gene>
<reference evidence="1 2" key="1">
    <citation type="submission" date="2016-10" db="EMBL/GenBank/DDBJ databases">
        <authorList>
            <person name="de Groot N.N."/>
        </authorList>
    </citation>
    <scope>NUCLEOTIDE SEQUENCE [LARGE SCALE GENOMIC DNA]</scope>
    <source>
        <strain evidence="1 2">DSM 28286</strain>
    </source>
</reference>
<keyword evidence="2" id="KW-1185">Reference proteome</keyword>
<proteinExistence type="predicted"/>
<dbReference type="Proteomes" id="UP000199031">
    <property type="component" value="Unassembled WGS sequence"/>
</dbReference>
<dbReference type="EMBL" id="FOXQ01000003">
    <property type="protein sequence ID" value="SFP93088.1"/>
    <property type="molecule type" value="Genomic_DNA"/>
</dbReference>